<evidence type="ECO:0000256" key="2">
    <source>
        <dbReference type="PROSITE-ProRule" id="PRU00708"/>
    </source>
</evidence>
<dbReference type="InterPro" id="IPR019734">
    <property type="entry name" value="TPR_rpt"/>
</dbReference>
<feature type="repeat" description="PPR" evidence="2">
    <location>
        <begin position="638"/>
        <end position="672"/>
    </location>
</feature>
<dbReference type="GO" id="GO:0005739">
    <property type="term" value="C:mitochondrion"/>
    <property type="evidence" value="ECO:0007669"/>
    <property type="project" value="TreeGrafter"/>
</dbReference>
<feature type="compositionally biased region" description="Low complexity" evidence="3">
    <location>
        <begin position="120"/>
        <end position="140"/>
    </location>
</feature>
<reference evidence="4" key="1">
    <citation type="journal article" date="2014" name="Genome Biol. Evol.">
        <title>Gene Loss Rather Than Gene Gain Is Associated with a Host Jump from Monocots to Dicots in the Smut Fungus Melanopsichium pennsylvanicum.</title>
        <authorList>
            <person name="Sharma R."/>
            <person name="Mishra B."/>
            <person name="Runge F."/>
            <person name="Thines M."/>
        </authorList>
    </citation>
    <scope>NUCLEOTIDE SEQUENCE</scope>
    <source>
        <strain evidence="4">4</strain>
    </source>
</reference>
<dbReference type="InterPro" id="IPR002885">
    <property type="entry name" value="PPR_rpt"/>
</dbReference>
<dbReference type="Pfam" id="PF13812">
    <property type="entry name" value="PPR_3"/>
    <property type="match status" value="1"/>
</dbReference>
<feature type="region of interest" description="Disordered" evidence="3">
    <location>
        <begin position="111"/>
        <end position="146"/>
    </location>
</feature>
<feature type="repeat" description="PPR" evidence="2">
    <location>
        <begin position="673"/>
        <end position="707"/>
    </location>
</feature>
<protein>
    <submittedName>
        <fullName evidence="4">Fog: ppr repeat</fullName>
    </submittedName>
</protein>
<dbReference type="GO" id="GO:0007005">
    <property type="term" value="P:mitochondrion organization"/>
    <property type="evidence" value="ECO:0007669"/>
    <property type="project" value="TreeGrafter"/>
</dbReference>
<proteinExistence type="predicted"/>
<feature type="compositionally biased region" description="Basic and acidic residues" evidence="3">
    <location>
        <begin position="1179"/>
        <end position="1192"/>
    </location>
</feature>
<dbReference type="GO" id="GO:0003729">
    <property type="term" value="F:mRNA binding"/>
    <property type="evidence" value="ECO:0007669"/>
    <property type="project" value="TreeGrafter"/>
</dbReference>
<dbReference type="Pfam" id="PF13041">
    <property type="entry name" value="PPR_2"/>
    <property type="match status" value="2"/>
</dbReference>
<feature type="region of interest" description="Disordered" evidence="3">
    <location>
        <begin position="1166"/>
        <end position="1276"/>
    </location>
</feature>
<feature type="repeat" description="TPR" evidence="1">
    <location>
        <begin position="1119"/>
        <end position="1152"/>
    </location>
</feature>
<dbReference type="SUPFAM" id="SSF48452">
    <property type="entry name" value="TPR-like"/>
    <property type="match status" value="1"/>
</dbReference>
<feature type="region of interest" description="Disordered" evidence="3">
    <location>
        <begin position="161"/>
        <end position="197"/>
    </location>
</feature>
<evidence type="ECO:0000256" key="3">
    <source>
        <dbReference type="SAM" id="MobiDB-lite"/>
    </source>
</evidence>
<evidence type="ECO:0000313" key="4">
    <source>
        <dbReference type="EMBL" id="CDI52063.1"/>
    </source>
</evidence>
<organism evidence="4">
    <name type="scientific">Melanopsichium pennsylvanicum 4</name>
    <dbReference type="NCBI Taxonomy" id="1398559"/>
    <lineage>
        <taxon>Eukaryota</taxon>
        <taxon>Fungi</taxon>
        <taxon>Dikarya</taxon>
        <taxon>Basidiomycota</taxon>
        <taxon>Ustilaginomycotina</taxon>
        <taxon>Ustilaginomycetes</taxon>
        <taxon>Ustilaginales</taxon>
        <taxon>Ustilaginaceae</taxon>
        <taxon>Melanopsichium</taxon>
    </lineage>
</organism>
<dbReference type="PANTHER" id="PTHR47934:SF6">
    <property type="entry name" value="MITOCHONDRIAL GROUP I INTRON SPLICING FACTOR CCM1-RELATED"/>
    <property type="match status" value="1"/>
</dbReference>
<dbReference type="Pfam" id="PF01535">
    <property type="entry name" value="PPR"/>
    <property type="match status" value="1"/>
</dbReference>
<dbReference type="InterPro" id="IPR051114">
    <property type="entry name" value="Mito_RNA_Proc_CCM1"/>
</dbReference>
<dbReference type="PANTHER" id="PTHR47934">
    <property type="entry name" value="PENTATRICOPEPTIDE REPEAT-CONTAINING PROTEIN PET309, MITOCHONDRIAL"/>
    <property type="match status" value="1"/>
</dbReference>
<evidence type="ECO:0000256" key="1">
    <source>
        <dbReference type="PROSITE-ProRule" id="PRU00339"/>
    </source>
</evidence>
<dbReference type="NCBIfam" id="TIGR00756">
    <property type="entry name" value="PPR"/>
    <property type="match status" value="3"/>
</dbReference>
<dbReference type="InterPro" id="IPR011990">
    <property type="entry name" value="TPR-like_helical_dom_sf"/>
</dbReference>
<dbReference type="Gene3D" id="1.25.40.10">
    <property type="entry name" value="Tetratricopeptide repeat domain"/>
    <property type="match status" value="4"/>
</dbReference>
<keyword evidence="1" id="KW-0802">TPR repeat</keyword>
<feature type="repeat" description="PPR" evidence="2">
    <location>
        <begin position="860"/>
        <end position="894"/>
    </location>
</feature>
<feature type="repeat" description="PPR" evidence="2">
    <location>
        <begin position="743"/>
        <end position="773"/>
    </location>
</feature>
<feature type="repeat" description="PPR" evidence="2">
    <location>
        <begin position="708"/>
        <end position="742"/>
    </location>
</feature>
<sequence>MRLSPKALVRAGYPQSDSLSGLLALATRICRLAAHIQSIDASSGRAPIARLPYDTRAVRSAAALIPPVLCDFLCPSADVPSPNRTRRLFPSSSRLRHVVPAHHRALFLAQRSSQHHPSHALAQSRHASTAAAASASTRSADTQVHHDANRPAHSSFAFTSTADLPWPQQPPDVAAQVACPPPSSNTRSDHWHAPWNAANTSVNGTMERVISQYNREFDQVDPASTINGLTRRRLAAFRLWDSYRRHAHKQSFPLLTRVSIANLLASAASLVTTNKANSPQYKALRFLLGRFVSAIFQDCQIVMAANTKRTLGHAELGVGLLQPISMALQARPISALKAMDEVLLRCRPDIYKFKTDSGTPNDHLSPINLTLRTIFDSINFETHRPAHPVHFADSVNSHPSFFKDSHMLSDVLHAPVPTELGSPLQESLKWFAASPHAFLLSHPAFRSSRTLYLDCLSQADDPHHVLEELSQDFDSGDPGFVQACELLLRSAILHKSSEHALELYDDLWSRGIPMSDRLIKRHIEESNGRAPSTRLEALLHRVSQGKGERASRDRVSTKLLRSVTRCWAVRNRVDRVERLLLQLKKRNDAGHDAFARLVRMELAAACGDVESLYGRLAEIHDFEARHVDECPDGKKPLDGKAYGLLITSCNRADDIDLAEFYLTEALERGIKPRTSDFNLVVDLHVRKSNVDAALAIFEQMKEFGVQPDKYTYTILIHGFALRRDPDSAAHTLRAMIAAGKIPDRLTYTALLNCFVESGLYNAAIRLFAWMQNHKDARLRPTIEVCNVILKAYVLSSLPVQKVMQFVKNVRKLGLSPNANTYALMLQSACDAGLMDIAEEVFSEAESALPSITGFAGQGASLYHFTIMIHGYLRLSDHAEAKEYFDEMQSRNISPSAVTWSVMVHSYAHSDNESNYDLACALVAELVADETKKVFRPPAWHFPATRAEMKKHYRAVEQAGFTSKLAAKHSPRFETLYTVLMVAQARRGEPEKAEQTLKTLARYTPDLSVHAMTPLLDAYRRAGDIDNALRLFDRIYEIAVESTSSKRHRVYSYNPHDIKVAKTDAPDLSTPPQRRKDASSRNMLCLPISIMIDLLSTAGRHEEVAKIWARARNDGFGFDSDNWNHLAASMARAGQLDEALSVVENVLNRDPPNAWMRQRLREQSRISGIAEIATDSELAEPARRDDEAETKEPETEEFDPLPADIELDPAVAHRSDATSPPSTPPNRRHQGRSDDDAFVDLPFDRREPAVSQEEMEPDDEVKGLDVEEDDEQGYPEPSAYYLDSKAGMSLTRELMSSTADRYSPWFAHFETMEAISNGLADMRKAHKVIGLLDKYKMAASLLDLHERKVEIVRERQKEEAERSARDLIDGRA</sequence>
<dbReference type="PROSITE" id="PS51375">
    <property type="entry name" value="PPR"/>
    <property type="match status" value="5"/>
</dbReference>
<dbReference type="GO" id="GO:0006396">
    <property type="term" value="P:RNA processing"/>
    <property type="evidence" value="ECO:0007669"/>
    <property type="project" value="TreeGrafter"/>
</dbReference>
<accession>A0A077R064</accession>
<dbReference type="PROSITE" id="PS50005">
    <property type="entry name" value="TPR"/>
    <property type="match status" value="1"/>
</dbReference>
<name>A0A077R064_9BASI</name>
<dbReference type="EMBL" id="HG529526">
    <property type="protein sequence ID" value="CDI52063.1"/>
    <property type="molecule type" value="Genomic_DNA"/>
</dbReference>